<comment type="caution">
    <text evidence="15">The sequence shown here is derived from an EMBL/GenBank/DDBJ whole genome shotgun (WGS) entry which is preliminary data.</text>
</comment>
<evidence type="ECO:0000259" key="14">
    <source>
        <dbReference type="Pfam" id="PF07715"/>
    </source>
</evidence>
<evidence type="ECO:0000313" key="15">
    <source>
        <dbReference type="EMBL" id="MCP3729812.1"/>
    </source>
</evidence>
<accession>A0A9X2HH41</accession>
<evidence type="ECO:0000259" key="13">
    <source>
        <dbReference type="Pfam" id="PF00593"/>
    </source>
</evidence>
<keyword evidence="7 11" id="KW-0798">TonB box</keyword>
<dbReference type="PANTHER" id="PTHR30069:SF53">
    <property type="entry name" value="COLICIN I RECEPTOR-RELATED"/>
    <property type="match status" value="1"/>
</dbReference>
<dbReference type="GO" id="GO:0015889">
    <property type="term" value="P:cobalamin transport"/>
    <property type="evidence" value="ECO:0007669"/>
    <property type="project" value="TreeGrafter"/>
</dbReference>
<dbReference type="EMBL" id="JAMLDX010000003">
    <property type="protein sequence ID" value="MCP3729812.1"/>
    <property type="molecule type" value="Genomic_DNA"/>
</dbReference>
<keyword evidence="9 10" id="KW-0998">Cell outer membrane</keyword>
<keyword evidence="16" id="KW-1185">Reference proteome</keyword>
<dbReference type="InterPro" id="IPR012910">
    <property type="entry name" value="Plug_dom"/>
</dbReference>
<dbReference type="GO" id="GO:0009279">
    <property type="term" value="C:cell outer membrane"/>
    <property type="evidence" value="ECO:0007669"/>
    <property type="project" value="UniProtKB-SubCell"/>
</dbReference>
<evidence type="ECO:0000256" key="7">
    <source>
        <dbReference type="ARBA" id="ARBA00023077"/>
    </source>
</evidence>
<dbReference type="Proteomes" id="UP001139451">
    <property type="component" value="Unassembled WGS sequence"/>
</dbReference>
<dbReference type="SUPFAM" id="SSF56935">
    <property type="entry name" value="Porins"/>
    <property type="match status" value="1"/>
</dbReference>
<dbReference type="Pfam" id="PF00593">
    <property type="entry name" value="TonB_dep_Rec_b-barrel"/>
    <property type="match status" value="1"/>
</dbReference>
<keyword evidence="4 10" id="KW-0812">Transmembrane</keyword>
<sequence length="659" mass="70559">MLKTSLFLVGLLASTSAYAQDAAERDHASAPDVAASVAKTDDSAIVVSATRTPIEIDRVAASVTVLDKDSIDRSQDIGVTELLLRTPGVSIARNGGYGTSTSLRIRGAESEQTVVVIDGIKLNDPSSTGGGYNFANLLTGDAARIEVLRGPQSILWGSQAIGGVVNIVTPLPDGPLEGSFDIEAGSRETVSARVAIGGKTGPLSFRLGGQAFTTDGISAIAPAFGGVEPDGYTNRSVSGRAVLEIAPGVSADLRGYFADGRVDIDAFNADSPEYSLNREFVGYAGINFDLLGGRFRNRAGYGYTNTDRENYNPARARAITFDAAGRNRRFEYQGSFAVARGWDLMIGAENEKSRFRSVSPAASLAMPIPAPAQGRAEITSFYGQLSGDLIEGLTLTGGVRNDDHSRYGSKTLFAAGGVYRAPWGTILRANYGEGFKAPSLFQLFSEYGNIALAPEQARGWEAGAEQQLMDGAVSVGATYFERDTTNQIAFNSCTTTSADPRCFVPGSTTTRRSGFYYNVSKAYAQGIEARASLRPVKNLLIDGNFTWAEAIDRTPGAATFNRFLARRPRHTANGSINYTFDQGGSIGAAVRWSGEAFDNAANTTRFAPYTLVDLRGDVPITSQLRIFARVENVFDEQYSTAFRYNSLGRSFYAGFRGRF</sequence>
<gene>
    <name evidence="15" type="ORF">M9978_05150</name>
</gene>
<evidence type="ECO:0000256" key="4">
    <source>
        <dbReference type="ARBA" id="ARBA00022692"/>
    </source>
</evidence>
<dbReference type="InterPro" id="IPR000531">
    <property type="entry name" value="Beta-barrel_TonB"/>
</dbReference>
<evidence type="ECO:0000256" key="12">
    <source>
        <dbReference type="SAM" id="SignalP"/>
    </source>
</evidence>
<dbReference type="AlphaFoldDB" id="A0A9X2HH41"/>
<evidence type="ECO:0000256" key="8">
    <source>
        <dbReference type="ARBA" id="ARBA00023136"/>
    </source>
</evidence>
<feature type="domain" description="TonB-dependent receptor-like beta-barrel" evidence="13">
    <location>
        <begin position="260"/>
        <end position="633"/>
    </location>
</feature>
<protein>
    <submittedName>
        <fullName evidence="15">TonB-dependent receptor</fullName>
    </submittedName>
</protein>
<dbReference type="PROSITE" id="PS52016">
    <property type="entry name" value="TONB_DEPENDENT_REC_3"/>
    <property type="match status" value="1"/>
</dbReference>
<feature type="chain" id="PRO_5040784076" evidence="12">
    <location>
        <begin position="20"/>
        <end position="659"/>
    </location>
</feature>
<comment type="similarity">
    <text evidence="10 11">Belongs to the TonB-dependent receptor family.</text>
</comment>
<comment type="subcellular location">
    <subcellularLocation>
        <location evidence="1 10">Cell outer membrane</location>
        <topology evidence="1 10">Multi-pass membrane protein</topology>
    </subcellularLocation>
</comment>
<dbReference type="InterPro" id="IPR039426">
    <property type="entry name" value="TonB-dep_rcpt-like"/>
</dbReference>
<evidence type="ECO:0000256" key="3">
    <source>
        <dbReference type="ARBA" id="ARBA00022452"/>
    </source>
</evidence>
<evidence type="ECO:0000256" key="1">
    <source>
        <dbReference type="ARBA" id="ARBA00004571"/>
    </source>
</evidence>
<dbReference type="Gene3D" id="2.40.170.20">
    <property type="entry name" value="TonB-dependent receptor, beta-barrel domain"/>
    <property type="match status" value="1"/>
</dbReference>
<keyword evidence="6" id="KW-0406">Ion transport</keyword>
<evidence type="ECO:0000256" key="2">
    <source>
        <dbReference type="ARBA" id="ARBA00022448"/>
    </source>
</evidence>
<dbReference type="InterPro" id="IPR037066">
    <property type="entry name" value="Plug_dom_sf"/>
</dbReference>
<name>A0A9X2HH41_9SPHN</name>
<evidence type="ECO:0000256" key="5">
    <source>
        <dbReference type="ARBA" id="ARBA00022729"/>
    </source>
</evidence>
<keyword evidence="15" id="KW-0675">Receptor</keyword>
<feature type="domain" description="TonB-dependent receptor plug" evidence="14">
    <location>
        <begin position="58"/>
        <end position="164"/>
    </location>
</feature>
<keyword evidence="5 12" id="KW-0732">Signal</keyword>
<evidence type="ECO:0000256" key="11">
    <source>
        <dbReference type="RuleBase" id="RU003357"/>
    </source>
</evidence>
<keyword evidence="2 10" id="KW-0813">Transport</keyword>
<dbReference type="InterPro" id="IPR036942">
    <property type="entry name" value="Beta-barrel_TonB_sf"/>
</dbReference>
<feature type="signal peptide" evidence="12">
    <location>
        <begin position="1"/>
        <end position="19"/>
    </location>
</feature>
<evidence type="ECO:0000256" key="6">
    <source>
        <dbReference type="ARBA" id="ARBA00023065"/>
    </source>
</evidence>
<evidence type="ECO:0000256" key="9">
    <source>
        <dbReference type="ARBA" id="ARBA00023237"/>
    </source>
</evidence>
<evidence type="ECO:0000256" key="10">
    <source>
        <dbReference type="PROSITE-ProRule" id="PRU01360"/>
    </source>
</evidence>
<dbReference type="RefSeq" id="WP_254291909.1">
    <property type="nucleotide sequence ID" value="NZ_JAMLDX010000003.1"/>
</dbReference>
<dbReference type="GO" id="GO:0006811">
    <property type="term" value="P:monoatomic ion transport"/>
    <property type="evidence" value="ECO:0007669"/>
    <property type="project" value="UniProtKB-KW"/>
</dbReference>
<evidence type="ECO:0000313" key="16">
    <source>
        <dbReference type="Proteomes" id="UP001139451"/>
    </source>
</evidence>
<dbReference type="CDD" id="cd01347">
    <property type="entry name" value="ligand_gated_channel"/>
    <property type="match status" value="1"/>
</dbReference>
<keyword evidence="3 10" id="KW-1134">Transmembrane beta strand</keyword>
<organism evidence="15 16">
    <name type="scientific">Sphingomonas tagetis</name>
    <dbReference type="NCBI Taxonomy" id="2949092"/>
    <lineage>
        <taxon>Bacteria</taxon>
        <taxon>Pseudomonadati</taxon>
        <taxon>Pseudomonadota</taxon>
        <taxon>Alphaproteobacteria</taxon>
        <taxon>Sphingomonadales</taxon>
        <taxon>Sphingomonadaceae</taxon>
        <taxon>Sphingomonas</taxon>
    </lineage>
</organism>
<dbReference type="Gene3D" id="2.170.130.10">
    <property type="entry name" value="TonB-dependent receptor, plug domain"/>
    <property type="match status" value="1"/>
</dbReference>
<reference evidence="15" key="1">
    <citation type="submission" date="2022-05" db="EMBL/GenBank/DDBJ databases">
        <title>Sphingomonas sp. strain MG17 Genome sequencing and assembly.</title>
        <authorList>
            <person name="Kim I."/>
        </authorList>
    </citation>
    <scope>NUCLEOTIDE SEQUENCE</scope>
    <source>
        <strain evidence="15">MG17</strain>
    </source>
</reference>
<dbReference type="PANTHER" id="PTHR30069">
    <property type="entry name" value="TONB-DEPENDENT OUTER MEMBRANE RECEPTOR"/>
    <property type="match status" value="1"/>
</dbReference>
<proteinExistence type="inferred from homology"/>
<dbReference type="Pfam" id="PF07715">
    <property type="entry name" value="Plug"/>
    <property type="match status" value="1"/>
</dbReference>
<keyword evidence="8 10" id="KW-0472">Membrane</keyword>